<dbReference type="EMBL" id="JH660647">
    <property type="protein sequence ID" value="EIM25405.1"/>
    <property type="molecule type" value="Genomic_DNA"/>
</dbReference>
<gene>
    <name evidence="1" type="ORF">MicloDRAFT_00061310</name>
</gene>
<protein>
    <submittedName>
        <fullName evidence="1">Uncharacterized protein</fullName>
    </submittedName>
</protein>
<dbReference type="Proteomes" id="UP000003947">
    <property type="component" value="Unassembled WGS sequence"/>
</dbReference>
<dbReference type="PATRIC" id="fig|864069.3.peg.6567"/>
<dbReference type="AlphaFoldDB" id="I4YN63"/>
<sequence>MAKVARPVTPADYDKQMKAASMETIRRSRDLLDRTEPLVTATVGGSVIGSRPFDTGQCEPCEMKH</sequence>
<organism evidence="1 2">
    <name type="scientific">Microvirga lotononidis</name>
    <dbReference type="NCBI Taxonomy" id="864069"/>
    <lineage>
        <taxon>Bacteria</taxon>
        <taxon>Pseudomonadati</taxon>
        <taxon>Pseudomonadota</taxon>
        <taxon>Alphaproteobacteria</taxon>
        <taxon>Hyphomicrobiales</taxon>
        <taxon>Methylobacteriaceae</taxon>
        <taxon>Microvirga</taxon>
    </lineage>
</organism>
<proteinExistence type="predicted"/>
<accession>I4YN63</accession>
<reference evidence="1 2" key="1">
    <citation type="submission" date="2012-02" db="EMBL/GenBank/DDBJ databases">
        <title>Improved High-Quality Draft sequence of Microvirga sp. WSM3557.</title>
        <authorList>
            <consortium name="US DOE Joint Genome Institute"/>
            <person name="Lucas S."/>
            <person name="Han J."/>
            <person name="Lapidus A."/>
            <person name="Cheng J.-F."/>
            <person name="Goodwin L."/>
            <person name="Pitluck S."/>
            <person name="Peters L."/>
            <person name="Zhang X."/>
            <person name="Detter J.C."/>
            <person name="Han C."/>
            <person name="Tapia R."/>
            <person name="Land M."/>
            <person name="Hauser L."/>
            <person name="Kyrpides N."/>
            <person name="Ivanova N."/>
            <person name="Pagani I."/>
            <person name="Brau L."/>
            <person name="Yates R."/>
            <person name="O'Hara G."/>
            <person name="Rui T."/>
            <person name="Howieson J."/>
            <person name="Reeve W."/>
            <person name="Woyke T."/>
        </authorList>
    </citation>
    <scope>NUCLEOTIDE SEQUENCE [LARGE SCALE GENOMIC DNA]</scope>
    <source>
        <strain evidence="1 2">WSM3557</strain>
    </source>
</reference>
<dbReference type="HOGENOM" id="CLU_2844966_0_0_5"/>
<evidence type="ECO:0000313" key="1">
    <source>
        <dbReference type="EMBL" id="EIM25405.1"/>
    </source>
</evidence>
<keyword evidence="2" id="KW-1185">Reference proteome</keyword>
<name>I4YN63_9HYPH</name>
<evidence type="ECO:0000313" key="2">
    <source>
        <dbReference type="Proteomes" id="UP000003947"/>
    </source>
</evidence>